<keyword evidence="2" id="KW-1185">Reference proteome</keyword>
<organism evidence="1 2">
    <name type="scientific">Flammeovirga yaeyamensis</name>
    <dbReference type="NCBI Taxonomy" id="367791"/>
    <lineage>
        <taxon>Bacteria</taxon>
        <taxon>Pseudomonadati</taxon>
        <taxon>Bacteroidota</taxon>
        <taxon>Cytophagia</taxon>
        <taxon>Cytophagales</taxon>
        <taxon>Flammeovirgaceae</taxon>
        <taxon>Flammeovirga</taxon>
    </lineage>
</organism>
<protein>
    <submittedName>
        <fullName evidence="1">Uncharacterized protein</fullName>
    </submittedName>
</protein>
<dbReference type="AlphaFoldDB" id="A0AAX1N5J9"/>
<dbReference type="EMBL" id="CP076132">
    <property type="protein sequence ID" value="QWG01646.1"/>
    <property type="molecule type" value="Genomic_DNA"/>
</dbReference>
<gene>
    <name evidence="1" type="ORF">KMW28_18680</name>
</gene>
<sequence length="110" mass="12950">MKHFVKPKVTASALGNDYEFNVNIRANSEFELGVCAQLIQRMKDILVDNEIQRRGLKELYKFADKEDEEQFYDILRMSIWEELMAQGDVVLDLGRSGYRRMDGEIRQMIK</sequence>
<dbReference type="RefSeq" id="WP_169666959.1">
    <property type="nucleotide sequence ID" value="NZ_CP076132.1"/>
</dbReference>
<name>A0AAX1N5J9_9BACT</name>
<accession>A0AAX1N5J9</accession>
<dbReference type="KEGG" id="fya:KMW28_18680"/>
<reference evidence="1 2" key="1">
    <citation type="submission" date="2021-05" db="EMBL/GenBank/DDBJ databases">
        <title>Comparative genomic studies on the polysaccharide-degrading batcterial strains of the Flammeovirga genus.</title>
        <authorList>
            <person name="Zewei F."/>
            <person name="Zheng Z."/>
            <person name="Yu L."/>
            <person name="Ruyue G."/>
            <person name="Yanhong M."/>
            <person name="Yuanyuan C."/>
            <person name="Jingyan G."/>
            <person name="Wenjun H."/>
        </authorList>
    </citation>
    <scope>NUCLEOTIDE SEQUENCE [LARGE SCALE GENOMIC DNA]</scope>
    <source>
        <strain evidence="1 2">NBRC:100898</strain>
    </source>
</reference>
<proteinExistence type="predicted"/>
<evidence type="ECO:0000313" key="2">
    <source>
        <dbReference type="Proteomes" id="UP000678679"/>
    </source>
</evidence>
<evidence type="ECO:0000313" key="1">
    <source>
        <dbReference type="EMBL" id="QWG01646.1"/>
    </source>
</evidence>
<dbReference type="Proteomes" id="UP000678679">
    <property type="component" value="Chromosome 1"/>
</dbReference>